<keyword evidence="6" id="KW-0472">Membrane</keyword>
<keyword evidence="3" id="KW-0735">Signal-anchor</keyword>
<organism evidence="8 9">
    <name type="scientific">Streptacidiphilus alkalitolerans</name>
    <dbReference type="NCBI Taxonomy" id="3342712"/>
    <lineage>
        <taxon>Bacteria</taxon>
        <taxon>Bacillati</taxon>
        <taxon>Actinomycetota</taxon>
        <taxon>Actinomycetes</taxon>
        <taxon>Kitasatosporales</taxon>
        <taxon>Streptomycetaceae</taxon>
        <taxon>Streptacidiphilus</taxon>
    </lineage>
</organism>
<evidence type="ECO:0000256" key="5">
    <source>
        <dbReference type="ARBA" id="ARBA00023284"/>
    </source>
</evidence>
<evidence type="ECO:0000256" key="6">
    <source>
        <dbReference type="SAM" id="Phobius"/>
    </source>
</evidence>
<sequence>MNDGEHGYGEHGHDHEDVHQLLAAAVSGVRPPPGPPAAGLIARARRRRRAHRALGSAVCAAAVAAVAVGVVALAPPGPRTSGPAAVADTPSLVTPLIVEVSTVGRQSAPELAGQDLDGKSLSLAQYRGKVVLLTFWGSWCVPCRADAAAVEAVRSGPRAGGVQFLGVDTRDGTVGAAKQFAADHGLGFPSLYDPTGGLWQEFRPYADDSESMPLTAVVDRQGRVAAWARTPLTEQQLDALLAPVLAERP</sequence>
<feature type="transmembrane region" description="Helical" evidence="6">
    <location>
        <begin position="53"/>
        <end position="74"/>
    </location>
</feature>
<keyword evidence="6" id="KW-1133">Transmembrane helix</keyword>
<feature type="domain" description="Thioredoxin" evidence="7">
    <location>
        <begin position="102"/>
        <end position="246"/>
    </location>
</feature>
<dbReference type="PROSITE" id="PS51352">
    <property type="entry name" value="THIOREDOXIN_2"/>
    <property type="match status" value="1"/>
</dbReference>
<dbReference type="RefSeq" id="WP_380551210.1">
    <property type="nucleotide sequence ID" value="NZ_JBHEZY010000003.1"/>
</dbReference>
<dbReference type="InterPro" id="IPR017937">
    <property type="entry name" value="Thioredoxin_CS"/>
</dbReference>
<dbReference type="SUPFAM" id="SSF52833">
    <property type="entry name" value="Thioredoxin-like"/>
    <property type="match status" value="1"/>
</dbReference>
<keyword evidence="2" id="KW-0201">Cytochrome c-type biogenesis</keyword>
<proteinExistence type="predicted"/>
<dbReference type="Pfam" id="PF00578">
    <property type="entry name" value="AhpC-TSA"/>
    <property type="match status" value="1"/>
</dbReference>
<dbReference type="CDD" id="cd02966">
    <property type="entry name" value="TlpA_like_family"/>
    <property type="match status" value="1"/>
</dbReference>
<evidence type="ECO:0000256" key="3">
    <source>
        <dbReference type="ARBA" id="ARBA00022968"/>
    </source>
</evidence>
<evidence type="ECO:0000256" key="4">
    <source>
        <dbReference type="ARBA" id="ARBA00023157"/>
    </source>
</evidence>
<dbReference type="PANTHER" id="PTHR42852:SF6">
    <property type="entry name" value="THIOL:DISULFIDE INTERCHANGE PROTEIN DSBE"/>
    <property type="match status" value="1"/>
</dbReference>
<dbReference type="Proteomes" id="UP001592530">
    <property type="component" value="Unassembled WGS sequence"/>
</dbReference>
<gene>
    <name evidence="8" type="ORF">ACEZDB_10315</name>
</gene>
<evidence type="ECO:0000313" key="8">
    <source>
        <dbReference type="EMBL" id="MFC1431045.1"/>
    </source>
</evidence>
<keyword evidence="5" id="KW-0676">Redox-active center</keyword>
<dbReference type="Gene3D" id="3.40.30.10">
    <property type="entry name" value="Glutaredoxin"/>
    <property type="match status" value="1"/>
</dbReference>
<dbReference type="InterPro" id="IPR013766">
    <property type="entry name" value="Thioredoxin_domain"/>
</dbReference>
<dbReference type="InterPro" id="IPR000866">
    <property type="entry name" value="AhpC/TSA"/>
</dbReference>
<evidence type="ECO:0000256" key="2">
    <source>
        <dbReference type="ARBA" id="ARBA00022748"/>
    </source>
</evidence>
<protein>
    <submittedName>
        <fullName evidence="8">TlpA family protein disulfide reductase</fullName>
    </submittedName>
</protein>
<evidence type="ECO:0000259" key="7">
    <source>
        <dbReference type="PROSITE" id="PS51352"/>
    </source>
</evidence>
<comment type="subcellular location">
    <subcellularLocation>
        <location evidence="1">Cell envelope</location>
    </subcellularLocation>
</comment>
<dbReference type="InterPro" id="IPR050553">
    <property type="entry name" value="Thioredoxin_ResA/DsbE_sf"/>
</dbReference>
<dbReference type="PANTHER" id="PTHR42852">
    <property type="entry name" value="THIOL:DISULFIDE INTERCHANGE PROTEIN DSBE"/>
    <property type="match status" value="1"/>
</dbReference>
<accession>A0ABV6WYC4</accession>
<name>A0ABV6WYC4_9ACTN</name>
<keyword evidence="4" id="KW-1015">Disulfide bond</keyword>
<dbReference type="PROSITE" id="PS00194">
    <property type="entry name" value="THIOREDOXIN_1"/>
    <property type="match status" value="1"/>
</dbReference>
<dbReference type="EMBL" id="JBHEZY010000003">
    <property type="protein sequence ID" value="MFC1431045.1"/>
    <property type="molecule type" value="Genomic_DNA"/>
</dbReference>
<comment type="caution">
    <text evidence="8">The sequence shown here is derived from an EMBL/GenBank/DDBJ whole genome shotgun (WGS) entry which is preliminary data.</text>
</comment>
<dbReference type="InterPro" id="IPR036249">
    <property type="entry name" value="Thioredoxin-like_sf"/>
</dbReference>
<evidence type="ECO:0000313" key="9">
    <source>
        <dbReference type="Proteomes" id="UP001592530"/>
    </source>
</evidence>
<evidence type="ECO:0000256" key="1">
    <source>
        <dbReference type="ARBA" id="ARBA00004196"/>
    </source>
</evidence>
<keyword evidence="6" id="KW-0812">Transmembrane</keyword>
<reference evidence="8 9" key="1">
    <citation type="submission" date="2024-09" db="EMBL/GenBank/DDBJ databases">
        <authorList>
            <person name="Lee S.D."/>
        </authorList>
    </citation>
    <scope>NUCLEOTIDE SEQUENCE [LARGE SCALE GENOMIC DNA]</scope>
    <source>
        <strain evidence="8 9">N1-3</strain>
    </source>
</reference>